<dbReference type="Ensembl" id="ENSEEET00000040620.2">
    <property type="protein sequence ID" value="ENSEEEP00000040157.2"/>
    <property type="gene ID" value="ENSEEEG00000019047.2"/>
</dbReference>
<dbReference type="Gene3D" id="2.120.10.80">
    <property type="entry name" value="Kelch-type beta propeller"/>
    <property type="match status" value="2"/>
</dbReference>
<dbReference type="Pfam" id="PF24681">
    <property type="entry name" value="Kelch_KLHDC2_KLHL20_DRC7"/>
    <property type="match status" value="1"/>
</dbReference>
<reference evidence="5" key="2">
    <citation type="journal article" date="2017" name="Sci. Adv.">
        <title>A tail of two voltages: Proteomic comparison of the three electric organs of the electric eel.</title>
        <authorList>
            <person name="Traeger L.L."/>
            <person name="Sabat G."/>
            <person name="Barrett-Wilt G.A."/>
            <person name="Wells G.B."/>
            <person name="Sussman M.R."/>
        </authorList>
    </citation>
    <scope>NUCLEOTIDE SEQUENCE [LARGE SCALE GENOMIC DNA]</scope>
</reference>
<dbReference type="PANTHER" id="PTHR46376">
    <property type="entry name" value="LEUCINE-ZIPPER-LIKE TRANSCRIPTIONAL REGULATOR 1"/>
    <property type="match status" value="1"/>
</dbReference>
<dbReference type="KEGG" id="eee:113592162"/>
<evidence type="ECO:0000313" key="4">
    <source>
        <dbReference type="Ensembl" id="ENSEEEP00000040157.2"/>
    </source>
</evidence>
<accession>A0A4W4GRF2</accession>
<protein>
    <submittedName>
        <fullName evidence="4">Uncharacterized protein</fullName>
    </submittedName>
</protein>
<evidence type="ECO:0000256" key="1">
    <source>
        <dbReference type="ARBA" id="ARBA00022441"/>
    </source>
</evidence>
<dbReference type="SUPFAM" id="SSF117281">
    <property type="entry name" value="Kelch motif"/>
    <property type="match status" value="1"/>
</dbReference>
<keyword evidence="5" id="KW-1185">Reference proteome</keyword>
<evidence type="ECO:0000313" key="5">
    <source>
        <dbReference type="Proteomes" id="UP000314983"/>
    </source>
</evidence>
<evidence type="ECO:0000256" key="2">
    <source>
        <dbReference type="ARBA" id="ARBA00022737"/>
    </source>
</evidence>
<feature type="region of interest" description="Disordered" evidence="3">
    <location>
        <begin position="356"/>
        <end position="393"/>
    </location>
</feature>
<dbReference type="InterPro" id="IPR015915">
    <property type="entry name" value="Kelch-typ_b-propeller"/>
</dbReference>
<dbReference type="AlphaFoldDB" id="A0A4W4GRF2"/>
<dbReference type="InterPro" id="IPR051568">
    <property type="entry name" value="LZTR1/Attractin"/>
</dbReference>
<dbReference type="OMA" id="TESCNEP"/>
<keyword evidence="2" id="KW-0677">Repeat</keyword>
<proteinExistence type="predicted"/>
<reference evidence="4" key="4">
    <citation type="submission" date="2025-08" db="UniProtKB">
        <authorList>
            <consortium name="Ensembl"/>
        </authorList>
    </citation>
    <scope>IDENTIFICATION</scope>
</reference>
<keyword evidence="1" id="KW-0880">Kelch repeat</keyword>
<name>A0A4W4GRF2_ELEEL</name>
<dbReference type="InterPro" id="IPR006652">
    <property type="entry name" value="Kelch_1"/>
</dbReference>
<gene>
    <name evidence="4" type="primary">klhdc3l</name>
</gene>
<dbReference type="Pfam" id="PF01344">
    <property type="entry name" value="Kelch_1"/>
    <property type="match status" value="1"/>
</dbReference>
<reference evidence="5" key="1">
    <citation type="journal article" date="2014" name="Science">
        <title>Nonhuman genetics. Genomic basis for the convergent evolution of electric organs.</title>
        <authorList>
            <person name="Gallant J.R."/>
            <person name="Traeger L.L."/>
            <person name="Volkening J.D."/>
            <person name="Moffett H."/>
            <person name="Chen P.H."/>
            <person name="Novina C.D."/>
            <person name="Phillips G.N.Jr."/>
            <person name="Anand R."/>
            <person name="Wells G.B."/>
            <person name="Pinch M."/>
            <person name="Guth R."/>
            <person name="Unguez G.A."/>
            <person name="Albert J.S."/>
            <person name="Zakon H.H."/>
            <person name="Samanta M.P."/>
            <person name="Sussman M.R."/>
        </authorList>
    </citation>
    <scope>NUCLEOTIDE SEQUENCE [LARGE SCALE GENOMIC DNA]</scope>
</reference>
<dbReference type="GO" id="GO:0005794">
    <property type="term" value="C:Golgi apparatus"/>
    <property type="evidence" value="ECO:0007669"/>
    <property type="project" value="TreeGrafter"/>
</dbReference>
<dbReference type="STRING" id="8005.ENSEEEP00000040157"/>
<sequence length="425" mass="47468">MSQRSSSCLWTSVPQVSPAPCDRYKHASCVCRGNVYLLGGRERHSLKDFWKYNVMCNVWIELDCNDDKAPEELEEHSMVARQGVLCVFGGLRGTAYSKSKIPLWLFDTAMEQWLHSQVKNSSSQNDAPSNRKGHSAVVFGSSMYVYGGYNDMQRTLQEFWAYDFDSGVWSLLSKGQVGPGPRHSHSVMVHQDSMYLYGGLQGLKEQRDLWRWNFLSQTWSSMRVFSGPSKLMGHSAVLYKDSMLLFGGGVTQSAPSNCLWGFSLTTLNWEKLLSLPGSTAPCRIHHCSVGLGPNFKPGPHTDIINKEISTSNSLIKLRPFKNKCVPSTLSTGQPREDIELQTTQTWKKNGLRDNSLGFEGSETQGNSLTAVTQQDVRKKGNSENSAEETEDGLVKPMPNLLLILGGKPLKEHASISVWKMTWADN</sequence>
<dbReference type="Proteomes" id="UP000314983">
    <property type="component" value="Chromosome 25"/>
</dbReference>
<feature type="compositionally biased region" description="Polar residues" evidence="3">
    <location>
        <begin position="361"/>
        <end position="374"/>
    </location>
</feature>
<dbReference type="CTD" id="555952"/>
<evidence type="ECO:0000256" key="3">
    <source>
        <dbReference type="SAM" id="MobiDB-lite"/>
    </source>
</evidence>
<organism evidence="4 5">
    <name type="scientific">Electrophorus electricus</name>
    <name type="common">Electric eel</name>
    <name type="synonym">Gymnotus electricus</name>
    <dbReference type="NCBI Taxonomy" id="8005"/>
    <lineage>
        <taxon>Eukaryota</taxon>
        <taxon>Metazoa</taxon>
        <taxon>Chordata</taxon>
        <taxon>Craniata</taxon>
        <taxon>Vertebrata</taxon>
        <taxon>Euteleostomi</taxon>
        <taxon>Actinopterygii</taxon>
        <taxon>Neopterygii</taxon>
        <taxon>Teleostei</taxon>
        <taxon>Ostariophysi</taxon>
        <taxon>Gymnotiformes</taxon>
        <taxon>Gymnotoidei</taxon>
        <taxon>Gymnotidae</taxon>
        <taxon>Electrophorus</taxon>
    </lineage>
</organism>
<reference evidence="4" key="5">
    <citation type="submission" date="2025-09" db="UniProtKB">
        <authorList>
            <consortium name="Ensembl"/>
        </authorList>
    </citation>
    <scope>IDENTIFICATION</scope>
</reference>
<dbReference type="GeneTree" id="ENSGT00940000165735"/>
<dbReference type="PANTHER" id="PTHR46376:SF1">
    <property type="entry name" value="LEUCINE-ZIPPER-LIKE TRANSCRIPTIONAL REGULATOR 1"/>
    <property type="match status" value="1"/>
</dbReference>
<reference evidence="4" key="3">
    <citation type="submission" date="2020-05" db="EMBL/GenBank/DDBJ databases">
        <title>Electrophorus electricus (electric eel) genome, fEleEle1, primary haplotype.</title>
        <authorList>
            <person name="Myers G."/>
            <person name="Meyer A."/>
            <person name="Fedrigo O."/>
            <person name="Formenti G."/>
            <person name="Rhie A."/>
            <person name="Tracey A."/>
            <person name="Sims Y."/>
            <person name="Jarvis E.D."/>
        </authorList>
    </citation>
    <scope>NUCLEOTIDE SEQUENCE [LARGE SCALE GENOMIC DNA]</scope>
</reference>